<evidence type="ECO:0000256" key="1">
    <source>
        <dbReference type="ARBA" id="ARBA00004893"/>
    </source>
</evidence>
<evidence type="ECO:0000256" key="6">
    <source>
        <dbReference type="ARBA" id="ARBA00022679"/>
    </source>
</evidence>
<evidence type="ECO:0000259" key="7">
    <source>
        <dbReference type="Pfam" id="PF01729"/>
    </source>
</evidence>
<dbReference type="SUPFAM" id="SSF51690">
    <property type="entry name" value="Nicotinate/Quinolinate PRTase C-terminal domain-like"/>
    <property type="match status" value="1"/>
</dbReference>
<dbReference type="InterPro" id="IPR013785">
    <property type="entry name" value="Aldolase_TIM"/>
</dbReference>
<dbReference type="InterPro" id="IPR027277">
    <property type="entry name" value="NadC/ModD"/>
</dbReference>
<gene>
    <name evidence="9" type="ORF">METZ01_LOCUS48966</name>
</gene>
<feature type="domain" description="Quinolinate phosphoribosyl transferase C-terminal" evidence="7">
    <location>
        <begin position="106"/>
        <end position="276"/>
    </location>
</feature>
<dbReference type="GO" id="GO:0034213">
    <property type="term" value="P:quinolinate catabolic process"/>
    <property type="evidence" value="ECO:0007669"/>
    <property type="project" value="TreeGrafter"/>
</dbReference>
<dbReference type="GO" id="GO:0009435">
    <property type="term" value="P:NAD+ biosynthetic process"/>
    <property type="evidence" value="ECO:0007669"/>
    <property type="project" value="UniProtKB-UniPathway"/>
</dbReference>
<evidence type="ECO:0000259" key="8">
    <source>
        <dbReference type="Pfam" id="PF02749"/>
    </source>
</evidence>
<dbReference type="PANTHER" id="PTHR32179">
    <property type="entry name" value="NICOTINATE-NUCLEOTIDE PYROPHOSPHORYLASE [CARBOXYLATING]"/>
    <property type="match status" value="1"/>
</dbReference>
<dbReference type="EMBL" id="UINC01002384">
    <property type="protein sequence ID" value="SUZ96112.1"/>
    <property type="molecule type" value="Genomic_DNA"/>
</dbReference>
<comment type="similarity">
    <text evidence="2">Belongs to the NadC/ModD family.</text>
</comment>
<dbReference type="UniPathway" id="UPA00253">
    <property type="reaction ID" value="UER00331"/>
</dbReference>
<dbReference type="AlphaFoldDB" id="A0A381RW75"/>
<dbReference type="FunFam" id="3.20.20.70:FF:000030">
    <property type="entry name" value="Nicotinate-nucleotide pyrophosphorylase, carboxylating"/>
    <property type="match status" value="1"/>
</dbReference>
<reference evidence="9" key="1">
    <citation type="submission" date="2018-05" db="EMBL/GenBank/DDBJ databases">
        <authorList>
            <person name="Lanie J.A."/>
            <person name="Ng W.-L."/>
            <person name="Kazmierczak K.M."/>
            <person name="Andrzejewski T.M."/>
            <person name="Davidsen T.M."/>
            <person name="Wayne K.J."/>
            <person name="Tettelin H."/>
            <person name="Glass J.I."/>
            <person name="Rusch D."/>
            <person name="Podicherti R."/>
            <person name="Tsui H.-C.T."/>
            <person name="Winkler M.E."/>
        </authorList>
    </citation>
    <scope>NUCLEOTIDE SEQUENCE</scope>
</reference>
<dbReference type="InterPro" id="IPR004393">
    <property type="entry name" value="NadC"/>
</dbReference>
<keyword evidence="4" id="KW-0662">Pyridine nucleotide biosynthesis</keyword>
<dbReference type="GO" id="GO:0005737">
    <property type="term" value="C:cytoplasm"/>
    <property type="evidence" value="ECO:0007669"/>
    <property type="project" value="TreeGrafter"/>
</dbReference>
<sequence length="279" mass="30640">MNPDWVREQIAHFMEEDIPNGDITTEAIITASTPVIAQINSGENFIFCGSSVIPYCFPESCKIGIKIEDGQQVNSGVTLATITGFSGDILTYERVSLNLIQRLCGISTETKKYCDLNLPNNFKVMDTRKTTPGLRLFEKYAVSVGGGWNHRLDLSSGILIKDNHLQVAGSVKAAVELSREQNRNNLPIELEVDTLDQLREGLDMDVDGFLLDNMSPKLVQDAVSIIRSHPDGETIFVEASGGINYDTLESYAWTGIDAVSMSAITTQASAVDIKLEFIE</sequence>
<dbReference type="InterPro" id="IPR036068">
    <property type="entry name" value="Nicotinate_pribotase-like_C"/>
</dbReference>
<dbReference type="EC" id="2.4.2.19" evidence="3"/>
<dbReference type="Pfam" id="PF02749">
    <property type="entry name" value="QRPTase_N"/>
    <property type="match status" value="1"/>
</dbReference>
<comment type="pathway">
    <text evidence="1">Cofactor biosynthesis; NAD(+) biosynthesis; nicotinate D-ribonucleotide from quinolinate: step 1/1.</text>
</comment>
<dbReference type="PIRSF" id="PIRSF006250">
    <property type="entry name" value="NadC_ModD"/>
    <property type="match status" value="1"/>
</dbReference>
<dbReference type="GO" id="GO:0004514">
    <property type="term" value="F:nicotinate-nucleotide diphosphorylase (carboxylating) activity"/>
    <property type="evidence" value="ECO:0007669"/>
    <property type="project" value="UniProtKB-EC"/>
</dbReference>
<organism evidence="9">
    <name type="scientific">marine metagenome</name>
    <dbReference type="NCBI Taxonomy" id="408172"/>
    <lineage>
        <taxon>unclassified sequences</taxon>
        <taxon>metagenomes</taxon>
        <taxon>ecological metagenomes</taxon>
    </lineage>
</organism>
<dbReference type="CDD" id="cd01572">
    <property type="entry name" value="QPRTase"/>
    <property type="match status" value="1"/>
</dbReference>
<dbReference type="InterPro" id="IPR037128">
    <property type="entry name" value="Quinolinate_PRibosylTase_N_sf"/>
</dbReference>
<dbReference type="Gene3D" id="3.20.20.70">
    <property type="entry name" value="Aldolase class I"/>
    <property type="match status" value="1"/>
</dbReference>
<evidence type="ECO:0000313" key="9">
    <source>
        <dbReference type="EMBL" id="SUZ96112.1"/>
    </source>
</evidence>
<name>A0A381RW75_9ZZZZ</name>
<dbReference type="InterPro" id="IPR022412">
    <property type="entry name" value="Quinolinate_PRibosylTrfase_N"/>
</dbReference>
<dbReference type="NCBIfam" id="TIGR00078">
    <property type="entry name" value="nadC"/>
    <property type="match status" value="1"/>
</dbReference>
<keyword evidence="5" id="KW-0328">Glycosyltransferase</keyword>
<protein>
    <recommendedName>
        <fullName evidence="3">nicotinate-nucleotide diphosphorylase (carboxylating)</fullName>
        <ecNumber evidence="3">2.4.2.19</ecNumber>
    </recommendedName>
</protein>
<evidence type="ECO:0000256" key="4">
    <source>
        <dbReference type="ARBA" id="ARBA00022642"/>
    </source>
</evidence>
<accession>A0A381RW75</accession>
<dbReference type="PANTHER" id="PTHR32179:SF3">
    <property type="entry name" value="NICOTINATE-NUCLEOTIDE PYROPHOSPHORYLASE [CARBOXYLATING]"/>
    <property type="match status" value="1"/>
</dbReference>
<evidence type="ECO:0000256" key="3">
    <source>
        <dbReference type="ARBA" id="ARBA00011944"/>
    </source>
</evidence>
<dbReference type="Gene3D" id="3.90.1170.20">
    <property type="entry name" value="Quinolinate phosphoribosyl transferase, N-terminal domain"/>
    <property type="match status" value="1"/>
</dbReference>
<dbReference type="InterPro" id="IPR002638">
    <property type="entry name" value="Quinolinate_PRibosylTrfase_C"/>
</dbReference>
<evidence type="ECO:0000256" key="2">
    <source>
        <dbReference type="ARBA" id="ARBA00009400"/>
    </source>
</evidence>
<keyword evidence="6" id="KW-0808">Transferase</keyword>
<proteinExistence type="inferred from homology"/>
<feature type="domain" description="Quinolinate phosphoribosyl transferase N-terminal" evidence="8">
    <location>
        <begin position="22"/>
        <end position="104"/>
    </location>
</feature>
<evidence type="ECO:0000256" key="5">
    <source>
        <dbReference type="ARBA" id="ARBA00022676"/>
    </source>
</evidence>
<dbReference type="SUPFAM" id="SSF54675">
    <property type="entry name" value="Nicotinate/Quinolinate PRTase N-terminal domain-like"/>
    <property type="match status" value="1"/>
</dbReference>
<dbReference type="Pfam" id="PF01729">
    <property type="entry name" value="QRPTase_C"/>
    <property type="match status" value="1"/>
</dbReference>